<dbReference type="Proteomes" id="UP000679335">
    <property type="component" value="Chromosome"/>
</dbReference>
<dbReference type="Pfam" id="PF01402">
    <property type="entry name" value="RHH_1"/>
    <property type="match status" value="1"/>
</dbReference>
<keyword evidence="3" id="KW-1185">Reference proteome</keyword>
<dbReference type="CDD" id="cd22231">
    <property type="entry name" value="RHH_NikR_HicB-like"/>
    <property type="match status" value="1"/>
</dbReference>
<name>A0ABX8GIM3_9CELL</name>
<dbReference type="RefSeq" id="WP_208196122.1">
    <property type="nucleotide sequence ID" value="NZ_CP076023.1"/>
</dbReference>
<reference evidence="2 3" key="1">
    <citation type="submission" date="2021-05" db="EMBL/GenBank/DDBJ databases">
        <title>Novel species in genus Cellulomonas.</title>
        <authorList>
            <person name="Zhang G."/>
        </authorList>
    </citation>
    <scope>NUCLEOTIDE SEQUENCE [LARGE SCALE GENOMIC DNA]</scope>
    <source>
        <strain evidence="3">zg-ZUI157</strain>
    </source>
</reference>
<proteinExistence type="predicted"/>
<accession>A0ABX8GIM3</accession>
<protein>
    <submittedName>
        <fullName evidence="2">Ribbon-helix-helix domain-containing protein</fullName>
    </submittedName>
</protein>
<dbReference type="NCBIfam" id="NF041551">
    <property type="entry name" value="YlcI_YnfO_N"/>
    <property type="match status" value="1"/>
</dbReference>
<evidence type="ECO:0000313" key="3">
    <source>
        <dbReference type="Proteomes" id="UP000679335"/>
    </source>
</evidence>
<dbReference type="SUPFAM" id="SSF47598">
    <property type="entry name" value="Ribbon-helix-helix"/>
    <property type="match status" value="1"/>
</dbReference>
<dbReference type="InterPro" id="IPR010985">
    <property type="entry name" value="Ribbon_hlx_hlx"/>
</dbReference>
<evidence type="ECO:0000313" key="2">
    <source>
        <dbReference type="EMBL" id="QWC15562.1"/>
    </source>
</evidence>
<feature type="domain" description="Ribbon-helix-helix protein CopG" evidence="1">
    <location>
        <begin position="4"/>
        <end position="44"/>
    </location>
</feature>
<dbReference type="InterPro" id="IPR002145">
    <property type="entry name" value="CopG"/>
</dbReference>
<dbReference type="InterPro" id="IPR013321">
    <property type="entry name" value="Arc_rbn_hlx_hlx"/>
</dbReference>
<sequence>MTIQITVRLDDDLVQAVDALVAEGRARSRAAVVEVALERHLRRELATRDVEILRGDPSGTDLDALAAWSHQLPAPRGLD</sequence>
<organism evidence="2 3">
    <name type="scientific">Cellulomonas dongxiuzhuiae</name>
    <dbReference type="NCBI Taxonomy" id="2819979"/>
    <lineage>
        <taxon>Bacteria</taxon>
        <taxon>Bacillati</taxon>
        <taxon>Actinomycetota</taxon>
        <taxon>Actinomycetes</taxon>
        <taxon>Micrococcales</taxon>
        <taxon>Cellulomonadaceae</taxon>
        <taxon>Cellulomonas</taxon>
    </lineage>
</organism>
<dbReference type="Gene3D" id="1.10.1220.10">
    <property type="entry name" value="Met repressor-like"/>
    <property type="match status" value="1"/>
</dbReference>
<dbReference type="EMBL" id="CP076023">
    <property type="protein sequence ID" value="QWC15562.1"/>
    <property type="molecule type" value="Genomic_DNA"/>
</dbReference>
<gene>
    <name evidence="2" type="ORF">KKR89_14875</name>
</gene>
<evidence type="ECO:0000259" key="1">
    <source>
        <dbReference type="Pfam" id="PF01402"/>
    </source>
</evidence>